<evidence type="ECO:0000256" key="1">
    <source>
        <dbReference type="SAM" id="Coils"/>
    </source>
</evidence>
<reference evidence="4" key="1">
    <citation type="submission" date="2016-03" db="EMBL/GenBank/DDBJ databases">
        <authorList>
            <person name="Devillers Hugo."/>
        </authorList>
    </citation>
    <scope>NUCLEOTIDE SEQUENCE [LARGE SCALE GENOMIC DNA]</scope>
</reference>
<proteinExistence type="predicted"/>
<accession>A0A1G4J1E7</accession>
<evidence type="ECO:0000256" key="2">
    <source>
        <dbReference type="SAM" id="MobiDB-lite"/>
    </source>
</evidence>
<feature type="compositionally biased region" description="Basic residues" evidence="2">
    <location>
        <begin position="360"/>
        <end position="370"/>
    </location>
</feature>
<evidence type="ECO:0000313" key="3">
    <source>
        <dbReference type="EMBL" id="SCU83409.1"/>
    </source>
</evidence>
<keyword evidence="4" id="KW-1185">Reference proteome</keyword>
<protein>
    <submittedName>
        <fullName evidence="3">LAME_0C05072g1_1</fullName>
    </submittedName>
</protein>
<feature type="region of interest" description="Disordered" evidence="2">
    <location>
        <begin position="310"/>
        <end position="395"/>
    </location>
</feature>
<dbReference type="OrthoDB" id="4068351at2759"/>
<dbReference type="EMBL" id="LT598479">
    <property type="protein sequence ID" value="SCU83409.1"/>
    <property type="molecule type" value="Genomic_DNA"/>
</dbReference>
<feature type="compositionally biased region" description="Polar residues" evidence="2">
    <location>
        <begin position="377"/>
        <end position="388"/>
    </location>
</feature>
<evidence type="ECO:0000313" key="4">
    <source>
        <dbReference type="Proteomes" id="UP000191144"/>
    </source>
</evidence>
<feature type="coiled-coil region" evidence="1">
    <location>
        <begin position="71"/>
        <end position="105"/>
    </location>
</feature>
<dbReference type="Proteomes" id="UP000191144">
    <property type="component" value="Chromosome C"/>
</dbReference>
<name>A0A1G4J1E7_9SACH</name>
<feature type="region of interest" description="Disordered" evidence="2">
    <location>
        <begin position="487"/>
        <end position="507"/>
    </location>
</feature>
<gene>
    <name evidence="3" type="ORF">LAME_0C05072G</name>
</gene>
<feature type="compositionally biased region" description="Polar residues" evidence="2">
    <location>
        <begin position="312"/>
        <end position="322"/>
    </location>
</feature>
<dbReference type="AlphaFoldDB" id="A0A1G4J1E7"/>
<feature type="region of interest" description="Disordered" evidence="2">
    <location>
        <begin position="25"/>
        <end position="56"/>
    </location>
</feature>
<organism evidence="3 4">
    <name type="scientific">Lachancea meyersii CBS 8951</name>
    <dbReference type="NCBI Taxonomy" id="1266667"/>
    <lineage>
        <taxon>Eukaryota</taxon>
        <taxon>Fungi</taxon>
        <taxon>Dikarya</taxon>
        <taxon>Ascomycota</taxon>
        <taxon>Saccharomycotina</taxon>
        <taxon>Saccharomycetes</taxon>
        <taxon>Saccharomycetales</taxon>
        <taxon>Saccharomycetaceae</taxon>
        <taxon>Lachancea</taxon>
    </lineage>
</organism>
<keyword evidence="1" id="KW-0175">Coiled coil</keyword>
<sequence length="507" mass="57374">MNFSGDQDSEYSHLSIGVQQLSLRQINPNHGYNTKKPHSRSKKHGKSSEAAHPIETPLDRIKLKTDSDAHLAVLKNENYHLKLELTQQRQEVDNLLKRLKTSEASVEIDAPQWPVSNSKTSVLVSPNEINDENDSPTRSHHPSLSEYDIVTHFSGSPYKGELISSPQDIASRASSSITHLRRNSRFFKNSVIPFLQKTLDTFQHSEVFNEDAHVLRRNLDAFKAHSSTDKDAKVQLMINILDGINHLQQQCIAVLNRELENKHISHRLEYLFTVFLDPEQYGLVRKDYSDTLKKELLDLMLDLLASKGESASPKNQKTQLKQTGKRDISMVGHTKSTTGSKIDIKSQIEKVPALPPTPKLAKRGSVKPKKALASSPRGPQSRSLSSAVLPSLPQAKHDNVQERLLEMRQAHKFKGSSTQTTNSQWEFIPIGYDESMLLRQTPDRRLRLNQKRNEILQRTPLAMTFKDEGEAEADFDPLQAYFTEFSGDTLDQDESTAEGHQLTKQRV</sequence>
<feature type="compositionally biased region" description="Basic residues" evidence="2">
    <location>
        <begin position="33"/>
        <end position="45"/>
    </location>
</feature>